<evidence type="ECO:0000313" key="2">
    <source>
        <dbReference type="EMBL" id="GAK60993.1"/>
    </source>
</evidence>
<dbReference type="AlphaFoldDB" id="A0A081C8T8"/>
<sequence length="65" mass="7569">MKQIQHQAIIRMILWLFIWDILMCTRVYGQVSTYLLPLSGHVCQHGVHPQPDGGPFRCLSFVTMR</sequence>
<gene>
    <name evidence="2" type="ORF">U27_00891</name>
</gene>
<protein>
    <submittedName>
        <fullName evidence="2">Uncharacterized protein</fullName>
    </submittedName>
</protein>
<name>A0A081C8T8_VECG1</name>
<organism evidence="2">
    <name type="scientific">Vecturithrix granuli</name>
    <dbReference type="NCBI Taxonomy" id="1499967"/>
    <lineage>
        <taxon>Bacteria</taxon>
        <taxon>Candidatus Moduliflexota</taxon>
        <taxon>Candidatus Vecturitrichia</taxon>
        <taxon>Candidatus Vecturitrichales</taxon>
        <taxon>Candidatus Vecturitrichaceae</taxon>
        <taxon>Candidatus Vecturithrix</taxon>
    </lineage>
</organism>
<evidence type="ECO:0000313" key="3">
    <source>
        <dbReference type="Proteomes" id="UP000030661"/>
    </source>
</evidence>
<keyword evidence="1" id="KW-0472">Membrane</keyword>
<dbReference type="EMBL" id="DF820476">
    <property type="protein sequence ID" value="GAK60993.1"/>
    <property type="molecule type" value="Genomic_DNA"/>
</dbReference>
<reference evidence="2" key="1">
    <citation type="journal article" date="2015" name="PeerJ">
        <title>First genomic representation of candidate bacterial phylum KSB3 points to enhanced environmental sensing as a trigger of wastewater bulking.</title>
        <authorList>
            <person name="Sekiguchi Y."/>
            <person name="Ohashi A."/>
            <person name="Parks D.H."/>
            <person name="Yamauchi T."/>
            <person name="Tyson G.W."/>
            <person name="Hugenholtz P."/>
        </authorList>
    </citation>
    <scope>NUCLEOTIDE SEQUENCE [LARGE SCALE GENOMIC DNA]</scope>
</reference>
<feature type="transmembrane region" description="Helical" evidence="1">
    <location>
        <begin position="12"/>
        <end position="29"/>
    </location>
</feature>
<keyword evidence="1" id="KW-0812">Transmembrane</keyword>
<proteinExistence type="predicted"/>
<accession>A0A081C8T8</accession>
<evidence type="ECO:0000256" key="1">
    <source>
        <dbReference type="SAM" id="Phobius"/>
    </source>
</evidence>
<keyword evidence="3" id="KW-1185">Reference proteome</keyword>
<dbReference type="STRING" id="1499967.U27_00891"/>
<keyword evidence="1" id="KW-1133">Transmembrane helix</keyword>
<dbReference type="HOGENOM" id="CLU_2840893_0_0_0"/>
<dbReference type="Proteomes" id="UP000030661">
    <property type="component" value="Unassembled WGS sequence"/>
</dbReference>